<feature type="compositionally biased region" description="Acidic residues" evidence="1">
    <location>
        <begin position="213"/>
        <end position="232"/>
    </location>
</feature>
<keyword evidence="3" id="KW-1185">Reference proteome</keyword>
<feature type="region of interest" description="Disordered" evidence="1">
    <location>
        <begin position="213"/>
        <end position="238"/>
    </location>
</feature>
<evidence type="ECO:0000313" key="3">
    <source>
        <dbReference type="Proteomes" id="UP000308768"/>
    </source>
</evidence>
<accession>A0A4U0XG50</accession>
<feature type="region of interest" description="Disordered" evidence="1">
    <location>
        <begin position="680"/>
        <end position="704"/>
    </location>
</feature>
<name>A0A4U0XG50_9PEZI</name>
<sequence>MATPLITEAAVDTPDEEATLVVEVPDVVAMEEAPDEVGPDVDATVVDEPVEETLDVAVALDPEAVLTLPVAVEVLDDVRPLTEVEPGRPVAVVLAEPDELALLTLLVADEAVSGTAGVATVELAEVPVDTDIEIALPEGEDISITLPVDTVLVAALPVEIGVDEGLPMITDVETVRLLAGVAVDGASLVETGTAVAGVPEVVGEEALVVCEATDETTEETTDDAEDKAEETPDVTGTGTSVTVGVVAMVEAGEPLLAVSPGGVDAGKAVSIGRWLETPDIKDADSLARMLENSDERTEDTARSVAVAAMLESSELRYDARPDITLETTAVTGNGAPGDRVAAMLEAAESIEDSASEIADDAADPTDDTTLARLVETGKTVDGVDPDKRGVNADDEPSNAVAEAAAEVFGAITAIPDGPLVGVKVFKVLVAMPDDAEAGTDADVTGVPAVVAEDTTDVVAGADDPLAVASEDPATRRGVDVADARSAVVPETGPLVAGEAGADALSEATTVVPTVAGALLLMKVDNPTIMAAVDVADSGAEVNKTVEGLVGRTTLGGTCPMEPTDVDAFAVSETGVVLGSALLGATKLDDATWPDSDEDGGKALAGTGETVMVTGAAIRVKLLSDDSEETAGLGADPDATLPEAAGIEPLVETVGRTITSGTPPLDPALTNDLAAVEKLTVGRTTVGGKPPLDPGTSLDEDSTAE</sequence>
<evidence type="ECO:0000256" key="1">
    <source>
        <dbReference type="SAM" id="MobiDB-lite"/>
    </source>
</evidence>
<dbReference type="Proteomes" id="UP000308768">
    <property type="component" value="Unassembled WGS sequence"/>
</dbReference>
<organism evidence="2 3">
    <name type="scientific">Cryomyces minteri</name>
    <dbReference type="NCBI Taxonomy" id="331657"/>
    <lineage>
        <taxon>Eukaryota</taxon>
        <taxon>Fungi</taxon>
        <taxon>Dikarya</taxon>
        <taxon>Ascomycota</taxon>
        <taxon>Pezizomycotina</taxon>
        <taxon>Dothideomycetes</taxon>
        <taxon>Dothideomycetes incertae sedis</taxon>
        <taxon>Cryomyces</taxon>
    </lineage>
</organism>
<proteinExistence type="predicted"/>
<feature type="non-terminal residue" evidence="2">
    <location>
        <position position="704"/>
    </location>
</feature>
<dbReference type="AlphaFoldDB" id="A0A4U0XG50"/>
<dbReference type="EMBL" id="NAJN01000366">
    <property type="protein sequence ID" value="TKA74333.1"/>
    <property type="molecule type" value="Genomic_DNA"/>
</dbReference>
<protein>
    <submittedName>
        <fullName evidence="2">Uncharacterized protein</fullName>
    </submittedName>
</protein>
<gene>
    <name evidence="2" type="ORF">B0A49_02928</name>
</gene>
<evidence type="ECO:0000313" key="2">
    <source>
        <dbReference type="EMBL" id="TKA74333.1"/>
    </source>
</evidence>
<reference evidence="2 3" key="1">
    <citation type="submission" date="2017-03" db="EMBL/GenBank/DDBJ databases">
        <title>Genomes of endolithic fungi from Antarctica.</title>
        <authorList>
            <person name="Coleine C."/>
            <person name="Masonjones S."/>
            <person name="Stajich J.E."/>
        </authorList>
    </citation>
    <scope>NUCLEOTIDE SEQUENCE [LARGE SCALE GENOMIC DNA]</scope>
    <source>
        <strain evidence="2 3">CCFEE 5187</strain>
    </source>
</reference>
<comment type="caution">
    <text evidence="2">The sequence shown here is derived from an EMBL/GenBank/DDBJ whole genome shotgun (WGS) entry which is preliminary data.</text>
</comment>